<dbReference type="Proteomes" id="UP001163324">
    <property type="component" value="Chromosome 5"/>
</dbReference>
<accession>A0ACC0UZH5</accession>
<organism evidence="1 2">
    <name type="scientific">Trichothecium roseum</name>
    <dbReference type="NCBI Taxonomy" id="47278"/>
    <lineage>
        <taxon>Eukaryota</taxon>
        <taxon>Fungi</taxon>
        <taxon>Dikarya</taxon>
        <taxon>Ascomycota</taxon>
        <taxon>Pezizomycotina</taxon>
        <taxon>Sordariomycetes</taxon>
        <taxon>Hypocreomycetidae</taxon>
        <taxon>Hypocreales</taxon>
        <taxon>Hypocreales incertae sedis</taxon>
        <taxon>Trichothecium</taxon>
    </lineage>
</organism>
<gene>
    <name evidence="1" type="ORF">N3K66_005381</name>
</gene>
<proteinExistence type="predicted"/>
<reference evidence="1" key="1">
    <citation type="submission" date="2022-10" db="EMBL/GenBank/DDBJ databases">
        <title>Complete Genome of Trichothecium roseum strain YXFP-22015, a Plant Pathogen Isolated from Citrus.</title>
        <authorList>
            <person name="Wang Y."/>
            <person name="Zhu L."/>
        </authorList>
    </citation>
    <scope>NUCLEOTIDE SEQUENCE</scope>
    <source>
        <strain evidence="1">YXFP-22015</strain>
    </source>
</reference>
<evidence type="ECO:0000313" key="2">
    <source>
        <dbReference type="Proteomes" id="UP001163324"/>
    </source>
</evidence>
<keyword evidence="2" id="KW-1185">Reference proteome</keyword>
<dbReference type="EMBL" id="CM047944">
    <property type="protein sequence ID" value="KAI9898920.1"/>
    <property type="molecule type" value="Genomic_DNA"/>
</dbReference>
<comment type="caution">
    <text evidence="1">The sequence shown here is derived from an EMBL/GenBank/DDBJ whole genome shotgun (WGS) entry which is preliminary data.</text>
</comment>
<evidence type="ECO:0000313" key="1">
    <source>
        <dbReference type="EMBL" id="KAI9898920.1"/>
    </source>
</evidence>
<sequence>MGEAFKPALIVVDFQEDFCPPAGSLAIEEGRDIAPTVNRLLTYPFALRLATRDAHPASHISFSANHPGTEPFTSTTTITHPSDPSRTYETTLWPVHCVQGTLGAALVPELDQSGLDAVIDKGKTEALEMYSAFYDPFRVEDTGLKKRLAEAGVTHVYVVGLAGDYCVKATAADAASEGFVTYVVEEGTRCVDPGKWADVKRDLAADGVEVVPVDGAQVARVRNGGF</sequence>
<name>A0ACC0UZH5_9HYPO</name>
<protein>
    <submittedName>
        <fullName evidence="1">Uncharacterized protein</fullName>
    </submittedName>
</protein>